<dbReference type="Pfam" id="PF00664">
    <property type="entry name" value="ABC_membrane"/>
    <property type="match status" value="1"/>
</dbReference>
<organism evidence="12 13">
    <name type="scientific">Devosia ureilytica</name>
    <dbReference type="NCBI Taxonomy" id="2952754"/>
    <lineage>
        <taxon>Bacteria</taxon>
        <taxon>Pseudomonadati</taxon>
        <taxon>Pseudomonadota</taxon>
        <taxon>Alphaproteobacteria</taxon>
        <taxon>Hyphomicrobiales</taxon>
        <taxon>Devosiaceae</taxon>
        <taxon>Devosia</taxon>
    </lineage>
</organism>
<evidence type="ECO:0000313" key="13">
    <source>
        <dbReference type="Proteomes" id="UP001060275"/>
    </source>
</evidence>
<dbReference type="PANTHER" id="PTHR43394:SF1">
    <property type="entry name" value="ATP-BINDING CASSETTE SUB-FAMILY B MEMBER 10, MITOCHONDRIAL"/>
    <property type="match status" value="1"/>
</dbReference>
<dbReference type="AlphaFoldDB" id="A0A9Q4AP78"/>
<feature type="transmembrane region" description="Helical" evidence="9">
    <location>
        <begin position="38"/>
        <end position="60"/>
    </location>
</feature>
<keyword evidence="6 9" id="KW-1133">Transmembrane helix</keyword>
<comment type="subcellular location">
    <subcellularLocation>
        <location evidence="1">Cell membrane</location>
        <topology evidence="1">Multi-pass membrane protein</topology>
    </subcellularLocation>
</comment>
<proteinExistence type="inferred from homology"/>
<dbReference type="InterPro" id="IPR017871">
    <property type="entry name" value="ABC_transporter-like_CS"/>
</dbReference>
<dbReference type="PROSITE" id="PS00211">
    <property type="entry name" value="ABC_TRANSPORTER_1"/>
    <property type="match status" value="1"/>
</dbReference>
<gene>
    <name evidence="12" type="ORF">NF348_11985</name>
</gene>
<keyword evidence="7 9" id="KW-0472">Membrane</keyword>
<evidence type="ECO:0000256" key="6">
    <source>
        <dbReference type="ARBA" id="ARBA00022989"/>
    </source>
</evidence>
<name>A0A9Q4AP78_9HYPH</name>
<feature type="transmembrane region" description="Helical" evidence="9">
    <location>
        <begin position="185"/>
        <end position="203"/>
    </location>
</feature>
<protein>
    <submittedName>
        <fullName evidence="12">ABC transporter ATP-binding protein/permease</fullName>
    </submittedName>
</protein>
<dbReference type="GO" id="GO:0016887">
    <property type="term" value="F:ATP hydrolysis activity"/>
    <property type="evidence" value="ECO:0007669"/>
    <property type="project" value="InterPro"/>
</dbReference>
<keyword evidence="4" id="KW-0547">Nucleotide-binding</keyword>
<dbReference type="Pfam" id="PF00005">
    <property type="entry name" value="ABC_tran"/>
    <property type="match status" value="1"/>
</dbReference>
<evidence type="ECO:0000256" key="4">
    <source>
        <dbReference type="ARBA" id="ARBA00022741"/>
    </source>
</evidence>
<dbReference type="CDD" id="cd07346">
    <property type="entry name" value="ABC_6TM_exporters"/>
    <property type="match status" value="1"/>
</dbReference>
<dbReference type="FunFam" id="3.40.50.300:FF:000218">
    <property type="entry name" value="Multidrug ABC transporter ATP-binding protein"/>
    <property type="match status" value="1"/>
</dbReference>
<dbReference type="InterPro" id="IPR003439">
    <property type="entry name" value="ABC_transporter-like_ATP-bd"/>
</dbReference>
<reference evidence="12" key="1">
    <citation type="submission" date="2022-06" db="EMBL/GenBank/DDBJ databases">
        <title>Devosia sp. XJ19-45 genome assembly.</title>
        <authorList>
            <person name="Li B."/>
            <person name="Cai M."/>
            <person name="Nie G."/>
            <person name="Li W."/>
        </authorList>
    </citation>
    <scope>NUCLEOTIDE SEQUENCE</scope>
    <source>
        <strain evidence="12">XJ19-45</strain>
    </source>
</reference>
<comment type="similarity">
    <text evidence="2">Belongs to the ABC transporter superfamily.</text>
</comment>
<dbReference type="SUPFAM" id="SSF52540">
    <property type="entry name" value="P-loop containing nucleoside triphosphate hydrolases"/>
    <property type="match status" value="1"/>
</dbReference>
<comment type="caution">
    <text evidence="12">The sequence shown here is derived from an EMBL/GenBank/DDBJ whole genome shotgun (WGS) entry which is preliminary data.</text>
</comment>
<evidence type="ECO:0000256" key="2">
    <source>
        <dbReference type="ARBA" id="ARBA00005417"/>
    </source>
</evidence>
<sequence>MLQWFEKRVDPYPQSEPVEPPKGLLAFCLHYSDGAKRWLAAMTILGAAIAALEIMLFGFMGSIVDWLGSANPETFLAEEGWKLAGMGVLLMVVIPLLQVTDSMIIHQGLLGNFPQRIRWMAHRYLIRQSMSYFQDEFAGRIGAKLMQTALAVREVVMKVLDVTVYVIVYFTGAVVLAFLSDPWLAVPFIVWLVLYLGLLRHFIPRLGKISEAQADARSLMTGRIVDSYTNIATVKLFSHSKREEGYAREAMDGFLGTVHRQMRMVTLLQVSITLMNCTLLFAVFAVGIWQWLGGNMTPGAIAVAAALVLRFQGMSQWVMWEMSALFENIGVVRDGISSISLPRVVADKPEAKPIGTVNGDIKFENISFHYGKSKGVIEGLNLHIQPGEKIGLVGRSGAGKSTIVNLLLRFYDRQDGRILIDGQDIAEVTQDSLRANIGVVTQDTSLLHRSVRENILYGRPDATEEMMIAAAEQAEATDFIPGLTDPKNRKGYDAHVGERGVKLSGGQRQRIAIARVLLKNAPILVLDEATSALDSEVEAAIQSQLQRLMQGKTVIAIAHRLSTIAMMDRLVVLDKGQIVEQGTHAELVNSGGIYSHLWARQSGGFLDLDEAEEAAQ</sequence>
<evidence type="ECO:0000256" key="5">
    <source>
        <dbReference type="ARBA" id="ARBA00022840"/>
    </source>
</evidence>
<comment type="function">
    <text evidence="8">Part of an ABC transporter complex. Transmembrane domains (TMD) form a pore in the inner membrane and the ATP-binding domain (NBD) is responsible for energy generation.</text>
</comment>
<dbReference type="PANTHER" id="PTHR43394">
    <property type="entry name" value="ATP-DEPENDENT PERMEASE MDL1, MITOCHONDRIAL"/>
    <property type="match status" value="1"/>
</dbReference>
<keyword evidence="3 9" id="KW-0812">Transmembrane</keyword>
<evidence type="ECO:0000256" key="3">
    <source>
        <dbReference type="ARBA" id="ARBA00022692"/>
    </source>
</evidence>
<evidence type="ECO:0000313" key="12">
    <source>
        <dbReference type="EMBL" id="MCP8887833.1"/>
    </source>
</evidence>
<dbReference type="InterPro" id="IPR036640">
    <property type="entry name" value="ABC1_TM_sf"/>
</dbReference>
<dbReference type="FunFam" id="1.20.1560.10:FF:000070">
    <property type="entry name" value="Multidrug ABC transporter ATP-binding protein"/>
    <property type="match status" value="1"/>
</dbReference>
<keyword evidence="5 12" id="KW-0067">ATP-binding</keyword>
<dbReference type="SMART" id="SM00382">
    <property type="entry name" value="AAA"/>
    <property type="match status" value="1"/>
</dbReference>
<feature type="domain" description="ABC transmembrane type-1" evidence="11">
    <location>
        <begin position="40"/>
        <end position="327"/>
    </location>
</feature>
<keyword evidence="13" id="KW-1185">Reference proteome</keyword>
<feature type="transmembrane region" description="Helical" evidence="9">
    <location>
        <begin position="267"/>
        <end position="289"/>
    </location>
</feature>
<dbReference type="PROSITE" id="PS50929">
    <property type="entry name" value="ABC_TM1F"/>
    <property type="match status" value="1"/>
</dbReference>
<feature type="transmembrane region" description="Helical" evidence="9">
    <location>
        <begin position="80"/>
        <end position="97"/>
    </location>
</feature>
<accession>A0A9Q4AP78</accession>
<evidence type="ECO:0000256" key="8">
    <source>
        <dbReference type="ARBA" id="ARBA00024725"/>
    </source>
</evidence>
<dbReference type="GO" id="GO:0015421">
    <property type="term" value="F:ABC-type oligopeptide transporter activity"/>
    <property type="evidence" value="ECO:0007669"/>
    <property type="project" value="TreeGrafter"/>
</dbReference>
<feature type="transmembrane region" description="Helical" evidence="9">
    <location>
        <begin position="159"/>
        <end position="179"/>
    </location>
</feature>
<evidence type="ECO:0000256" key="7">
    <source>
        <dbReference type="ARBA" id="ARBA00023136"/>
    </source>
</evidence>
<dbReference type="InterPro" id="IPR027417">
    <property type="entry name" value="P-loop_NTPase"/>
</dbReference>
<dbReference type="GO" id="GO:0005524">
    <property type="term" value="F:ATP binding"/>
    <property type="evidence" value="ECO:0007669"/>
    <property type="project" value="UniProtKB-KW"/>
</dbReference>
<evidence type="ECO:0000259" key="11">
    <source>
        <dbReference type="PROSITE" id="PS50929"/>
    </source>
</evidence>
<evidence type="ECO:0000259" key="10">
    <source>
        <dbReference type="PROSITE" id="PS50893"/>
    </source>
</evidence>
<dbReference type="EMBL" id="JAMWDU010000004">
    <property type="protein sequence ID" value="MCP8887833.1"/>
    <property type="molecule type" value="Genomic_DNA"/>
</dbReference>
<dbReference type="InterPro" id="IPR011527">
    <property type="entry name" value="ABC1_TM_dom"/>
</dbReference>
<dbReference type="Gene3D" id="3.40.50.300">
    <property type="entry name" value="P-loop containing nucleotide triphosphate hydrolases"/>
    <property type="match status" value="1"/>
</dbReference>
<dbReference type="RefSeq" id="WP_254674919.1">
    <property type="nucleotide sequence ID" value="NZ_JAMWDU010000004.1"/>
</dbReference>
<dbReference type="InterPro" id="IPR003593">
    <property type="entry name" value="AAA+_ATPase"/>
</dbReference>
<evidence type="ECO:0000256" key="1">
    <source>
        <dbReference type="ARBA" id="ARBA00004651"/>
    </source>
</evidence>
<dbReference type="InterPro" id="IPR039421">
    <property type="entry name" value="Type_1_exporter"/>
</dbReference>
<dbReference type="Proteomes" id="UP001060275">
    <property type="component" value="Unassembled WGS sequence"/>
</dbReference>
<dbReference type="PROSITE" id="PS50893">
    <property type="entry name" value="ABC_TRANSPORTER_2"/>
    <property type="match status" value="1"/>
</dbReference>
<evidence type="ECO:0000256" key="9">
    <source>
        <dbReference type="SAM" id="Phobius"/>
    </source>
</evidence>
<dbReference type="Gene3D" id="1.20.1560.10">
    <property type="entry name" value="ABC transporter type 1, transmembrane domain"/>
    <property type="match status" value="1"/>
</dbReference>
<feature type="domain" description="ABC transporter" evidence="10">
    <location>
        <begin position="361"/>
        <end position="600"/>
    </location>
</feature>
<dbReference type="GO" id="GO:0005886">
    <property type="term" value="C:plasma membrane"/>
    <property type="evidence" value="ECO:0007669"/>
    <property type="project" value="UniProtKB-SubCell"/>
</dbReference>
<dbReference type="SUPFAM" id="SSF90123">
    <property type="entry name" value="ABC transporter transmembrane region"/>
    <property type="match status" value="1"/>
</dbReference>